<comment type="caution">
    <text evidence="2">The sequence shown here is derived from an EMBL/GenBank/DDBJ whole genome shotgun (WGS) entry which is preliminary data.</text>
</comment>
<feature type="compositionally biased region" description="Basic and acidic residues" evidence="1">
    <location>
        <begin position="119"/>
        <end position="129"/>
    </location>
</feature>
<feature type="region of interest" description="Disordered" evidence="1">
    <location>
        <begin position="119"/>
        <end position="139"/>
    </location>
</feature>
<keyword evidence="3" id="KW-1185">Reference proteome</keyword>
<organism evidence="2 3">
    <name type="scientific">Herbaspirillum chlorophenolicum</name>
    <dbReference type="NCBI Taxonomy" id="211589"/>
    <lineage>
        <taxon>Bacteria</taxon>
        <taxon>Pseudomonadati</taxon>
        <taxon>Pseudomonadota</taxon>
        <taxon>Betaproteobacteria</taxon>
        <taxon>Burkholderiales</taxon>
        <taxon>Oxalobacteraceae</taxon>
        <taxon>Herbaspirillum</taxon>
    </lineage>
</organism>
<reference evidence="2 3" key="1">
    <citation type="submission" date="2024-10" db="EMBL/GenBank/DDBJ databases">
        <title>The Natural Products Discovery Center: Release of the First 8490 Sequenced Strains for Exploring Actinobacteria Biosynthetic Diversity.</title>
        <authorList>
            <person name="Kalkreuter E."/>
            <person name="Kautsar S.A."/>
            <person name="Yang D."/>
            <person name="Bader C.D."/>
            <person name="Teijaro C.N."/>
            <person name="Fluegel L."/>
            <person name="Davis C.M."/>
            <person name="Simpson J.R."/>
            <person name="Lauterbach L."/>
            <person name="Steele A.D."/>
            <person name="Gui C."/>
            <person name="Meng S."/>
            <person name="Li G."/>
            <person name="Viehrig K."/>
            <person name="Ye F."/>
            <person name="Su P."/>
            <person name="Kiefer A.F."/>
            <person name="Nichols A."/>
            <person name="Cepeda A.J."/>
            <person name="Yan W."/>
            <person name="Fan B."/>
            <person name="Jiang Y."/>
            <person name="Adhikari A."/>
            <person name="Zheng C.-J."/>
            <person name="Schuster L."/>
            <person name="Cowan T.M."/>
            <person name="Smanski M.J."/>
            <person name="Chevrette M.G."/>
            <person name="De Carvalho L.P.S."/>
            <person name="Shen B."/>
        </authorList>
    </citation>
    <scope>NUCLEOTIDE SEQUENCE [LARGE SCALE GENOMIC DNA]</scope>
    <source>
        <strain evidence="2 3">NPDC087045</strain>
    </source>
</reference>
<feature type="compositionally biased region" description="Acidic residues" evidence="1">
    <location>
        <begin position="130"/>
        <end position="139"/>
    </location>
</feature>
<dbReference type="RefSeq" id="WP_402698148.1">
    <property type="nucleotide sequence ID" value="NZ_JBIUZV010000001.1"/>
</dbReference>
<evidence type="ECO:0000313" key="2">
    <source>
        <dbReference type="EMBL" id="MFJ3044621.1"/>
    </source>
</evidence>
<sequence length="139" mass="15653">MNTAPPLAQLRAMQTDPFRARELLQMRDEAAQGLRDLAHQLALHLAATVAPPHPKGKRRNLAAGRQRERRSQACQALAEEMILQALAHRHDPQWDPCADTGDAPAQEHASLLLTLLRMDEPDVAHHEQEQQENDAWMEP</sequence>
<name>A0ABW8ET40_9BURK</name>
<dbReference type="EMBL" id="JBIUZV010000001">
    <property type="protein sequence ID" value="MFJ3044621.1"/>
    <property type="molecule type" value="Genomic_DNA"/>
</dbReference>
<accession>A0ABW8ET40</accession>
<evidence type="ECO:0000313" key="3">
    <source>
        <dbReference type="Proteomes" id="UP001617427"/>
    </source>
</evidence>
<feature type="region of interest" description="Disordered" evidence="1">
    <location>
        <begin position="47"/>
        <end position="72"/>
    </location>
</feature>
<dbReference type="Proteomes" id="UP001617427">
    <property type="component" value="Unassembled WGS sequence"/>
</dbReference>
<evidence type="ECO:0000256" key="1">
    <source>
        <dbReference type="SAM" id="MobiDB-lite"/>
    </source>
</evidence>
<protein>
    <submittedName>
        <fullName evidence="2">Uncharacterized protein</fullName>
    </submittedName>
</protein>
<proteinExistence type="predicted"/>
<gene>
    <name evidence="2" type="ORF">ACIPEN_02215</name>
</gene>